<feature type="compositionally biased region" description="Acidic residues" evidence="3">
    <location>
        <begin position="129"/>
        <end position="139"/>
    </location>
</feature>
<organism evidence="4">
    <name type="scientific">Myoviridae sp. ctlnK45</name>
    <dbReference type="NCBI Taxonomy" id="2826693"/>
    <lineage>
        <taxon>Viruses</taxon>
        <taxon>Duplodnaviria</taxon>
        <taxon>Heunggongvirae</taxon>
        <taxon>Uroviricota</taxon>
        <taxon>Caudoviricetes</taxon>
    </lineage>
</organism>
<dbReference type="EMBL" id="BK015212">
    <property type="protein sequence ID" value="DAD96170.1"/>
    <property type="molecule type" value="Genomic_DNA"/>
</dbReference>
<dbReference type="Pfam" id="PF00436">
    <property type="entry name" value="SSB"/>
    <property type="match status" value="1"/>
</dbReference>
<dbReference type="InterPro" id="IPR000424">
    <property type="entry name" value="Primosome_PriB/ssb"/>
</dbReference>
<dbReference type="PROSITE" id="PS50935">
    <property type="entry name" value="SSB"/>
    <property type="match status" value="1"/>
</dbReference>
<evidence type="ECO:0000256" key="2">
    <source>
        <dbReference type="PROSITE-ProRule" id="PRU00252"/>
    </source>
</evidence>
<reference evidence="4" key="1">
    <citation type="journal article" date="2021" name="Proc. Natl. Acad. Sci. U.S.A.">
        <title>A Catalog of Tens of Thousands of Viruses from Human Metagenomes Reveals Hidden Associations with Chronic Diseases.</title>
        <authorList>
            <person name="Tisza M.J."/>
            <person name="Buck C.B."/>
        </authorList>
    </citation>
    <scope>NUCLEOTIDE SEQUENCE</scope>
    <source>
        <strain evidence="4">CtlnK45</strain>
    </source>
</reference>
<evidence type="ECO:0000313" key="4">
    <source>
        <dbReference type="EMBL" id="DAD96170.1"/>
    </source>
</evidence>
<feature type="region of interest" description="Disordered" evidence="3">
    <location>
        <begin position="114"/>
        <end position="139"/>
    </location>
</feature>
<dbReference type="GO" id="GO:0003697">
    <property type="term" value="F:single-stranded DNA binding"/>
    <property type="evidence" value="ECO:0007669"/>
    <property type="project" value="InterPro"/>
</dbReference>
<dbReference type="InterPro" id="IPR012340">
    <property type="entry name" value="NA-bd_OB-fold"/>
</dbReference>
<accession>A0A8S5NPG3</accession>
<protein>
    <submittedName>
        <fullName evidence="4">Single strand binding protein</fullName>
    </submittedName>
</protein>
<evidence type="ECO:0000256" key="1">
    <source>
        <dbReference type="ARBA" id="ARBA00023125"/>
    </source>
</evidence>
<proteinExistence type="predicted"/>
<dbReference type="Gene3D" id="2.40.50.140">
    <property type="entry name" value="Nucleic acid-binding proteins"/>
    <property type="match status" value="1"/>
</dbReference>
<dbReference type="SUPFAM" id="SSF50249">
    <property type="entry name" value="Nucleic acid-binding proteins"/>
    <property type="match status" value="1"/>
</dbReference>
<keyword evidence="1 2" id="KW-0238">DNA-binding</keyword>
<name>A0A8S5NPG3_9CAUD</name>
<sequence length="139" mass="14922">MFINGLPTYSKEGKKLQTGLIVGRAAKDGQIYATQSGKEVGSVSVPAYDKQDGTTAWLTVKGWGHWARLLANVRKGDSVFAVGRVESHDYEGKIYNDLVADYVCVSASTAGQTPAQSSYAAPAPTDNFTEIEDDGELPF</sequence>
<evidence type="ECO:0000256" key="3">
    <source>
        <dbReference type="SAM" id="MobiDB-lite"/>
    </source>
</evidence>